<evidence type="ECO:0000256" key="1">
    <source>
        <dbReference type="ARBA" id="ARBA00006484"/>
    </source>
</evidence>
<dbReference type="PRINTS" id="PR00081">
    <property type="entry name" value="GDHRDH"/>
</dbReference>
<evidence type="ECO:0000313" key="5">
    <source>
        <dbReference type="Proteomes" id="UP000326979"/>
    </source>
</evidence>
<dbReference type="Proteomes" id="UP000326979">
    <property type="component" value="Unassembled WGS sequence"/>
</dbReference>
<dbReference type="AlphaFoldDB" id="A0A5N8WDU7"/>
<dbReference type="SMART" id="SM00822">
    <property type="entry name" value="PKS_KR"/>
    <property type="match status" value="1"/>
</dbReference>
<dbReference type="PANTHER" id="PTHR43639">
    <property type="entry name" value="OXIDOREDUCTASE, SHORT-CHAIN DEHYDROGENASE/REDUCTASE FAMILY (AFU_ORTHOLOGUE AFUA_5G02870)"/>
    <property type="match status" value="1"/>
</dbReference>
<sequence>MSTERTTPLAGRTAIVTGGSRGIGRAIVRRLATDGAAVVFSYGSDDTAARETVAEVTAAGGVVWAERAELTDLNQIEQLFLAADKHFGSRLDILVNNAGTFVRTPIGSTTEADFDRQMAVNARAPFFAIQHAADRLADGGRIVNLSTVTTRWPRLQEAVYAASKAALEQFTWIATRELGGRGITVNVVSPGPTDSGENGMLRSATTDEIRAEVAKQTPLGALGRTTDIANTVAFLVGPDGGWITGQNIRVDGGLVW</sequence>
<dbReference type="InterPro" id="IPR002347">
    <property type="entry name" value="SDR_fam"/>
</dbReference>
<dbReference type="Pfam" id="PF13561">
    <property type="entry name" value="adh_short_C2"/>
    <property type="match status" value="1"/>
</dbReference>
<dbReference type="RefSeq" id="WP_152790222.1">
    <property type="nucleotide sequence ID" value="NZ_BAABEQ010000003.1"/>
</dbReference>
<reference evidence="4 5" key="1">
    <citation type="submission" date="2019-07" db="EMBL/GenBank/DDBJ databases">
        <title>New species of Amycolatopsis and Streptomyces.</title>
        <authorList>
            <person name="Duangmal K."/>
            <person name="Teo W.F.A."/>
            <person name="Lipun K."/>
        </authorList>
    </citation>
    <scope>NUCLEOTIDE SEQUENCE [LARGE SCALE GENOMIC DNA]</scope>
    <source>
        <strain evidence="4 5">TISTR 2346</strain>
    </source>
</reference>
<keyword evidence="5" id="KW-1185">Reference proteome</keyword>
<dbReference type="FunFam" id="3.40.50.720:FF:000084">
    <property type="entry name" value="Short-chain dehydrogenase reductase"/>
    <property type="match status" value="1"/>
</dbReference>
<protein>
    <submittedName>
        <fullName evidence="4">SDR family oxidoreductase</fullName>
    </submittedName>
</protein>
<evidence type="ECO:0000259" key="3">
    <source>
        <dbReference type="SMART" id="SM00822"/>
    </source>
</evidence>
<name>A0A5N8WDU7_9ACTN</name>
<dbReference type="InterPro" id="IPR057326">
    <property type="entry name" value="KR_dom"/>
</dbReference>
<feature type="domain" description="Ketoreductase" evidence="3">
    <location>
        <begin position="12"/>
        <end position="191"/>
    </location>
</feature>
<gene>
    <name evidence="4" type="ORF">FNH04_37050</name>
</gene>
<proteinExistence type="inferred from homology"/>
<keyword evidence="2" id="KW-0560">Oxidoreductase</keyword>
<comment type="similarity">
    <text evidence="1">Belongs to the short-chain dehydrogenases/reductases (SDR) family.</text>
</comment>
<dbReference type="Gene3D" id="3.40.50.720">
    <property type="entry name" value="NAD(P)-binding Rossmann-like Domain"/>
    <property type="match status" value="1"/>
</dbReference>
<evidence type="ECO:0000313" key="4">
    <source>
        <dbReference type="EMBL" id="MPY45312.1"/>
    </source>
</evidence>
<dbReference type="OrthoDB" id="9803333at2"/>
<dbReference type="PANTHER" id="PTHR43639:SF1">
    <property type="entry name" value="SHORT-CHAIN DEHYDROGENASE_REDUCTASE FAMILY PROTEIN"/>
    <property type="match status" value="1"/>
</dbReference>
<dbReference type="GO" id="GO:0016491">
    <property type="term" value="F:oxidoreductase activity"/>
    <property type="evidence" value="ECO:0007669"/>
    <property type="project" value="UniProtKB-KW"/>
</dbReference>
<dbReference type="InterPro" id="IPR036291">
    <property type="entry name" value="NAD(P)-bd_dom_sf"/>
</dbReference>
<dbReference type="PRINTS" id="PR00080">
    <property type="entry name" value="SDRFAMILY"/>
</dbReference>
<comment type="caution">
    <text evidence="4">The sequence shown here is derived from an EMBL/GenBank/DDBJ whole genome shotgun (WGS) entry which is preliminary data.</text>
</comment>
<dbReference type="EMBL" id="VJZE01000435">
    <property type="protein sequence ID" value="MPY45312.1"/>
    <property type="molecule type" value="Genomic_DNA"/>
</dbReference>
<evidence type="ECO:0000256" key="2">
    <source>
        <dbReference type="ARBA" id="ARBA00023002"/>
    </source>
</evidence>
<accession>A0A5N8WDU7</accession>
<organism evidence="4 5">
    <name type="scientific">Streptomyces phyllanthi</name>
    <dbReference type="NCBI Taxonomy" id="1803180"/>
    <lineage>
        <taxon>Bacteria</taxon>
        <taxon>Bacillati</taxon>
        <taxon>Actinomycetota</taxon>
        <taxon>Actinomycetes</taxon>
        <taxon>Kitasatosporales</taxon>
        <taxon>Streptomycetaceae</taxon>
        <taxon>Streptomyces</taxon>
    </lineage>
</organism>
<dbReference type="SUPFAM" id="SSF51735">
    <property type="entry name" value="NAD(P)-binding Rossmann-fold domains"/>
    <property type="match status" value="1"/>
</dbReference>